<feature type="domain" description="Glycosyltransferase subfamily 4-like N-terminal" evidence="4">
    <location>
        <begin position="13"/>
        <end position="150"/>
    </location>
</feature>
<evidence type="ECO:0000259" key="4">
    <source>
        <dbReference type="Pfam" id="PF13439"/>
    </source>
</evidence>
<keyword evidence="1" id="KW-0328">Glycosyltransferase</keyword>
<evidence type="ECO:0000259" key="3">
    <source>
        <dbReference type="Pfam" id="PF00534"/>
    </source>
</evidence>
<proteinExistence type="predicted"/>
<feature type="domain" description="Glycosyl transferase family 1" evidence="3">
    <location>
        <begin position="158"/>
        <end position="309"/>
    </location>
</feature>
<keyword evidence="6" id="KW-1185">Reference proteome</keyword>
<dbReference type="Gene3D" id="3.40.50.2000">
    <property type="entry name" value="Glycogen Phosphorylase B"/>
    <property type="match status" value="2"/>
</dbReference>
<organism evidence="5 6">
    <name type="scientific">Marinobacterium sediminicola</name>
    <dbReference type="NCBI Taxonomy" id="518898"/>
    <lineage>
        <taxon>Bacteria</taxon>
        <taxon>Pseudomonadati</taxon>
        <taxon>Pseudomonadota</taxon>
        <taxon>Gammaproteobacteria</taxon>
        <taxon>Oceanospirillales</taxon>
        <taxon>Oceanospirillaceae</taxon>
        <taxon>Marinobacterium</taxon>
    </lineage>
</organism>
<keyword evidence="2" id="KW-0808">Transferase</keyword>
<dbReference type="Pfam" id="PF13439">
    <property type="entry name" value="Glyco_transf_4"/>
    <property type="match status" value="1"/>
</dbReference>
<evidence type="ECO:0000313" key="5">
    <source>
        <dbReference type="EMBL" id="SMR73620.1"/>
    </source>
</evidence>
<protein>
    <submittedName>
        <fullName evidence="5">Glycosyltransferase involved in cell wall bisynthesis</fullName>
    </submittedName>
</protein>
<comment type="caution">
    <text evidence="5">The sequence shown here is derived from an EMBL/GenBank/DDBJ whole genome shotgun (WGS) entry which is preliminary data.</text>
</comment>
<dbReference type="Proteomes" id="UP001159257">
    <property type="component" value="Unassembled WGS sequence"/>
</dbReference>
<dbReference type="InterPro" id="IPR028098">
    <property type="entry name" value="Glyco_trans_4-like_N"/>
</dbReference>
<dbReference type="SUPFAM" id="SSF53756">
    <property type="entry name" value="UDP-Glycosyltransferase/glycogen phosphorylase"/>
    <property type="match status" value="1"/>
</dbReference>
<name>A0ABY1RZH2_9GAMM</name>
<gene>
    <name evidence="5" type="ORF">SAMN04487964_10596</name>
</gene>
<accession>A0ABY1RZH2</accession>
<reference evidence="5 6" key="1">
    <citation type="submission" date="2017-05" db="EMBL/GenBank/DDBJ databases">
        <authorList>
            <person name="Varghese N."/>
            <person name="Submissions S."/>
        </authorList>
    </citation>
    <scope>NUCLEOTIDE SEQUENCE [LARGE SCALE GENOMIC DNA]</scope>
    <source>
        <strain evidence="5 6">CGMCC 1.7287</strain>
    </source>
</reference>
<evidence type="ECO:0000313" key="6">
    <source>
        <dbReference type="Proteomes" id="UP001159257"/>
    </source>
</evidence>
<dbReference type="EMBL" id="FXWV01000005">
    <property type="protein sequence ID" value="SMR73620.1"/>
    <property type="molecule type" value="Genomic_DNA"/>
</dbReference>
<dbReference type="RefSeq" id="WP_239040692.1">
    <property type="nucleotide sequence ID" value="NZ_BAAAEY010000005.1"/>
</dbReference>
<dbReference type="PANTHER" id="PTHR12526">
    <property type="entry name" value="GLYCOSYLTRANSFERASE"/>
    <property type="match status" value="1"/>
</dbReference>
<dbReference type="Pfam" id="PF00534">
    <property type="entry name" value="Glycos_transf_1"/>
    <property type="match status" value="1"/>
</dbReference>
<dbReference type="CDD" id="cd03801">
    <property type="entry name" value="GT4_PimA-like"/>
    <property type="match status" value="1"/>
</dbReference>
<dbReference type="PANTHER" id="PTHR12526:SF510">
    <property type="entry name" value="D-INOSITOL 3-PHOSPHATE GLYCOSYLTRANSFERASE"/>
    <property type="match status" value="1"/>
</dbReference>
<dbReference type="InterPro" id="IPR001296">
    <property type="entry name" value="Glyco_trans_1"/>
</dbReference>
<sequence>MKIINVLVSNKKGGLEQAFVNVSNSLVVLGHKVEAWIPEDAPYQSALDETVEIVPFSAKGFYDVLAMLKARRQLLRSAPDLIITHNSRATSILVRSRWGLPFPVLGFSHSDKLKRMQGVDTLVVLTEKMRQNSLREGFDASRVAIFPNMIWHVPELSIRRSGLEPPDPVKLGFIGRVNPEKGIDLLLEALKWLKRRGLELRLHIAGTGDSESEIRELTEALGISEVVVFDGWVDDIADWLQNIDLAVFPSRYESFGIVVLEAAAYGCPVVSTKTDGPASQITHDQDGWLAEVNSAESLAETLQYAIESYTDWPNVVGKAHERARRYSMDALLPRLQQLLERAVNDGRTQ</sequence>
<evidence type="ECO:0000256" key="1">
    <source>
        <dbReference type="ARBA" id="ARBA00022676"/>
    </source>
</evidence>
<evidence type="ECO:0000256" key="2">
    <source>
        <dbReference type="ARBA" id="ARBA00022679"/>
    </source>
</evidence>